<evidence type="ECO:0000256" key="2">
    <source>
        <dbReference type="ARBA" id="ARBA00022741"/>
    </source>
</evidence>
<proteinExistence type="predicted"/>
<evidence type="ECO:0000313" key="9">
    <source>
        <dbReference type="Proteomes" id="UP001370490"/>
    </source>
</evidence>
<evidence type="ECO:0000313" key="8">
    <source>
        <dbReference type="EMBL" id="KAK6922568.1"/>
    </source>
</evidence>
<name>A0AAN8USS1_9MAGN</name>
<keyword evidence="2" id="KW-0547">Nucleotide-binding</keyword>
<reference evidence="8 9" key="1">
    <citation type="submission" date="2023-12" db="EMBL/GenBank/DDBJ databases">
        <title>A high-quality genome assembly for Dillenia turbinata (Dilleniales).</title>
        <authorList>
            <person name="Chanderbali A."/>
        </authorList>
    </citation>
    <scope>NUCLEOTIDE SEQUENCE [LARGE SCALE GENOMIC DNA]</scope>
    <source>
        <strain evidence="8">LSX21</strain>
        <tissue evidence="8">Leaf</tissue>
    </source>
</reference>
<sequence>MGKRNAVVVLSSDAEKEDWKPNKRSRSRLSSSVPQAYSKVAKRKKKVLLSCSVPRSRSSRVDRIEHFGDEFDEAFRAFNGSTGNVKSQSKELWVDKYKPQSPEELAIHKKKVEEAKMRFEQRLRTPKILCRDENRDDVWAVASYLSEADFLLASSHEAITRSYEAKSVLQSTATSVAVRGVLLGNANPLFSRSDIGAYLLSINELLMGKD</sequence>
<dbReference type="InterPro" id="IPR004582">
    <property type="entry name" value="Checkpoint_prot_Rad17_Rad24"/>
</dbReference>
<gene>
    <name evidence="8" type="ORF">RJ641_010872</name>
</gene>
<dbReference type="PANTHER" id="PTHR12172">
    <property type="entry name" value="CELL CYCLE CHECKPOINT PROTEIN RAD17"/>
    <property type="match status" value="1"/>
</dbReference>
<keyword evidence="3" id="KW-0227">DNA damage</keyword>
<dbReference type="GO" id="GO:0003682">
    <property type="term" value="F:chromatin binding"/>
    <property type="evidence" value="ECO:0007669"/>
    <property type="project" value="TreeGrafter"/>
</dbReference>
<protein>
    <submittedName>
        <fullName evidence="8">Uncharacterized protein</fullName>
    </submittedName>
</protein>
<dbReference type="GO" id="GO:0000077">
    <property type="term" value="P:DNA damage checkpoint signaling"/>
    <property type="evidence" value="ECO:0007669"/>
    <property type="project" value="TreeGrafter"/>
</dbReference>
<dbReference type="GO" id="GO:0006281">
    <property type="term" value="P:DNA repair"/>
    <property type="evidence" value="ECO:0007669"/>
    <property type="project" value="InterPro"/>
</dbReference>
<dbReference type="AlphaFoldDB" id="A0AAN8USS1"/>
<feature type="region of interest" description="Disordered" evidence="7">
    <location>
        <begin position="1"/>
        <end position="36"/>
    </location>
</feature>
<evidence type="ECO:0000256" key="1">
    <source>
        <dbReference type="ARBA" id="ARBA00004123"/>
    </source>
</evidence>
<keyword evidence="5" id="KW-0539">Nucleus</keyword>
<evidence type="ECO:0000256" key="6">
    <source>
        <dbReference type="ARBA" id="ARBA00023306"/>
    </source>
</evidence>
<evidence type="ECO:0000256" key="7">
    <source>
        <dbReference type="SAM" id="MobiDB-lite"/>
    </source>
</evidence>
<evidence type="ECO:0000256" key="3">
    <source>
        <dbReference type="ARBA" id="ARBA00022763"/>
    </source>
</evidence>
<dbReference type="PANTHER" id="PTHR12172:SF0">
    <property type="entry name" value="CELL CYCLE CHECKPOINT PROTEIN RAD17"/>
    <property type="match status" value="1"/>
</dbReference>
<dbReference type="EMBL" id="JBAMMX010000018">
    <property type="protein sequence ID" value="KAK6922568.1"/>
    <property type="molecule type" value="Genomic_DNA"/>
</dbReference>
<keyword evidence="4" id="KW-0067">ATP-binding</keyword>
<dbReference type="GO" id="GO:0005524">
    <property type="term" value="F:ATP binding"/>
    <property type="evidence" value="ECO:0007669"/>
    <property type="project" value="UniProtKB-KW"/>
</dbReference>
<comment type="caution">
    <text evidence="8">The sequence shown here is derived from an EMBL/GenBank/DDBJ whole genome shotgun (WGS) entry which is preliminary data.</text>
</comment>
<dbReference type="GO" id="GO:0003689">
    <property type="term" value="F:DNA clamp loader activity"/>
    <property type="evidence" value="ECO:0007669"/>
    <property type="project" value="TreeGrafter"/>
</dbReference>
<dbReference type="Pfam" id="PF03215">
    <property type="entry name" value="Rad17"/>
    <property type="match status" value="1"/>
</dbReference>
<keyword evidence="9" id="KW-1185">Reference proteome</keyword>
<dbReference type="GO" id="GO:0033314">
    <property type="term" value="P:mitotic DNA replication checkpoint signaling"/>
    <property type="evidence" value="ECO:0007669"/>
    <property type="project" value="TreeGrafter"/>
</dbReference>
<dbReference type="Proteomes" id="UP001370490">
    <property type="component" value="Unassembled WGS sequence"/>
</dbReference>
<comment type="subcellular location">
    <subcellularLocation>
        <location evidence="1">Nucleus</location>
    </subcellularLocation>
</comment>
<dbReference type="GO" id="GO:0005634">
    <property type="term" value="C:nucleus"/>
    <property type="evidence" value="ECO:0007669"/>
    <property type="project" value="UniProtKB-SubCell"/>
</dbReference>
<keyword evidence="6" id="KW-0131">Cell cycle</keyword>
<evidence type="ECO:0000256" key="4">
    <source>
        <dbReference type="ARBA" id="ARBA00022840"/>
    </source>
</evidence>
<organism evidence="8 9">
    <name type="scientific">Dillenia turbinata</name>
    <dbReference type="NCBI Taxonomy" id="194707"/>
    <lineage>
        <taxon>Eukaryota</taxon>
        <taxon>Viridiplantae</taxon>
        <taxon>Streptophyta</taxon>
        <taxon>Embryophyta</taxon>
        <taxon>Tracheophyta</taxon>
        <taxon>Spermatophyta</taxon>
        <taxon>Magnoliopsida</taxon>
        <taxon>eudicotyledons</taxon>
        <taxon>Gunneridae</taxon>
        <taxon>Pentapetalae</taxon>
        <taxon>Dilleniales</taxon>
        <taxon>Dilleniaceae</taxon>
        <taxon>Dillenia</taxon>
    </lineage>
</organism>
<evidence type="ECO:0000256" key="5">
    <source>
        <dbReference type="ARBA" id="ARBA00023242"/>
    </source>
</evidence>
<accession>A0AAN8USS1</accession>